<dbReference type="OrthoDB" id="2432613at2759"/>
<proteinExistence type="predicted"/>
<comment type="caution">
    <text evidence="4">The sequence shown here is derived from an EMBL/GenBank/DDBJ whole genome shotgun (WGS) entry which is preliminary data.</text>
</comment>
<evidence type="ECO:0000313" key="4">
    <source>
        <dbReference type="EMBL" id="CDH57083.1"/>
    </source>
</evidence>
<gene>
    <name evidence="4" type="ORF">LCOR_08070.1</name>
</gene>
<evidence type="ECO:0000256" key="1">
    <source>
        <dbReference type="ARBA" id="ARBA00022729"/>
    </source>
</evidence>
<feature type="region of interest" description="Disordered" evidence="2">
    <location>
        <begin position="110"/>
        <end position="189"/>
    </location>
</feature>
<evidence type="ECO:0000256" key="2">
    <source>
        <dbReference type="SAM" id="MobiDB-lite"/>
    </source>
</evidence>
<dbReference type="InterPro" id="IPR018466">
    <property type="entry name" value="Kre9/Knh1-like_N"/>
</dbReference>
<keyword evidence="1" id="KW-0732">Signal</keyword>
<dbReference type="AlphaFoldDB" id="A0A068S3Y7"/>
<evidence type="ECO:0000259" key="3">
    <source>
        <dbReference type="Pfam" id="PF10342"/>
    </source>
</evidence>
<dbReference type="InterPro" id="IPR052982">
    <property type="entry name" value="SRP1/TIP1-like"/>
</dbReference>
<dbReference type="VEuPathDB" id="FungiDB:LCOR_08070.1"/>
<feature type="compositionally biased region" description="Low complexity" evidence="2">
    <location>
        <begin position="133"/>
        <end position="165"/>
    </location>
</feature>
<dbReference type="Pfam" id="PF10342">
    <property type="entry name" value="Kre9_KNH"/>
    <property type="match status" value="1"/>
</dbReference>
<reference evidence="4" key="1">
    <citation type="submission" date="2013-08" db="EMBL/GenBank/DDBJ databases">
        <title>Gene expansion shapes genome architecture in the human pathogen Lichtheimia corymbifera: an evolutionary genomics analysis in the ancient terrestrial Mucorales (Mucoromycotina).</title>
        <authorList>
            <person name="Schwartze V.U."/>
            <person name="Winter S."/>
            <person name="Shelest E."/>
            <person name="Marcet-Houben M."/>
            <person name="Horn F."/>
            <person name="Wehner S."/>
            <person name="Hoffmann K."/>
            <person name="Riege K."/>
            <person name="Sammeth M."/>
            <person name="Nowrousian M."/>
            <person name="Valiante V."/>
            <person name="Linde J."/>
            <person name="Jacobsen I.D."/>
            <person name="Marz M."/>
            <person name="Brakhage A.A."/>
            <person name="Gabaldon T."/>
            <person name="Bocker S."/>
            <person name="Voigt K."/>
        </authorList>
    </citation>
    <scope>NUCLEOTIDE SEQUENCE [LARGE SCALE GENOMIC DNA]</scope>
    <source>
        <strain evidence="4">FSU 9682</strain>
    </source>
</reference>
<feature type="domain" description="Yeast cell wall synthesis Kre9/Knh1-like N-terminal" evidence="3">
    <location>
        <begin position="6"/>
        <end position="101"/>
    </location>
</feature>
<organism evidence="4 5">
    <name type="scientific">Lichtheimia corymbifera JMRC:FSU:9682</name>
    <dbReference type="NCBI Taxonomy" id="1263082"/>
    <lineage>
        <taxon>Eukaryota</taxon>
        <taxon>Fungi</taxon>
        <taxon>Fungi incertae sedis</taxon>
        <taxon>Mucoromycota</taxon>
        <taxon>Mucoromycotina</taxon>
        <taxon>Mucoromycetes</taxon>
        <taxon>Mucorales</taxon>
        <taxon>Lichtheimiaceae</taxon>
        <taxon>Lichtheimia</taxon>
    </lineage>
</organism>
<dbReference type="Proteomes" id="UP000027586">
    <property type="component" value="Unassembled WGS sequence"/>
</dbReference>
<dbReference type="STRING" id="1263082.A0A068S3Y7"/>
<evidence type="ECO:0000313" key="5">
    <source>
        <dbReference type="Proteomes" id="UP000027586"/>
    </source>
</evidence>
<accession>A0A068S3Y7</accession>
<dbReference type="EMBL" id="CBTN010000043">
    <property type="protein sequence ID" value="CDH57083.1"/>
    <property type="molecule type" value="Genomic_DNA"/>
</dbReference>
<name>A0A068S3Y7_9FUNG</name>
<dbReference type="PANTHER" id="PTHR40633:SF1">
    <property type="entry name" value="GPI ANCHORED SERINE-THREONINE RICH PROTEIN (AFU_ORTHOLOGUE AFUA_1G03630)"/>
    <property type="match status" value="1"/>
</dbReference>
<keyword evidence="5" id="KW-1185">Reference proteome</keyword>
<dbReference type="PANTHER" id="PTHR40633">
    <property type="entry name" value="MATRIX PROTEIN, PUTATIVE (AFU_ORTHOLOGUE AFUA_8G05410)-RELATED"/>
    <property type="match status" value="1"/>
</dbReference>
<protein>
    <recommendedName>
        <fullName evidence="3">Yeast cell wall synthesis Kre9/Knh1-like N-terminal domain-containing protein</fullName>
    </recommendedName>
</protein>
<sequence length="216" mass="22713">MAPSYPDPGAIWTAGKQYQILWADDGKSPSVNESWTNFKIDFMTGDNANQTFLTNVAKGLDGSKTTSFTWTAPHVDPYSAIYFFMFTNAAGETAWTTRFGIVAKDGDTLVPEQEKTQSTGEKIPWGNGKLIDNANTATNASTTSSTAASSATASPASGPPAATSGDDTGVTPNAAAAANASNHPESSVTKYDPSMRWIATITLLSSAVVALHSLYQ</sequence>